<dbReference type="InterPro" id="IPR012368">
    <property type="entry name" value="OxRdtase_Mopterin-bd_su_IorB"/>
</dbReference>
<dbReference type="KEGG" id="bbd:Belba_2575"/>
<dbReference type="RefSeq" id="WP_014773079.1">
    <property type="nucleotide sequence ID" value="NC_018010.1"/>
</dbReference>
<reference evidence="4" key="1">
    <citation type="submission" date="2012-06" db="EMBL/GenBank/DDBJ databases">
        <title>The complete genome of Belliella baltica DSM 15883.</title>
        <authorList>
            <person name="Lucas S."/>
            <person name="Copeland A."/>
            <person name="Lapidus A."/>
            <person name="Goodwin L."/>
            <person name="Pitluck S."/>
            <person name="Peters L."/>
            <person name="Mikhailova N."/>
            <person name="Davenport K."/>
            <person name="Kyrpides N."/>
            <person name="Mavromatis K."/>
            <person name="Pagani I."/>
            <person name="Ivanova N."/>
            <person name="Ovchinnikova G."/>
            <person name="Zeytun A."/>
            <person name="Detter J.C."/>
            <person name="Han C."/>
            <person name="Land M."/>
            <person name="Hauser L."/>
            <person name="Markowitz V."/>
            <person name="Cheng J.-F."/>
            <person name="Hugenholtz P."/>
            <person name="Woyke T."/>
            <person name="Wu D."/>
            <person name="Tindall B."/>
            <person name="Pomrenke H."/>
            <person name="Brambilla E."/>
            <person name="Klenk H.-P."/>
            <person name="Eisen J.A."/>
        </authorList>
    </citation>
    <scope>NUCLEOTIDE SEQUENCE [LARGE SCALE GENOMIC DNA]</scope>
    <source>
        <strain evidence="4">DSM 15883 / CIP 108006 / LMG 21964 / BA134</strain>
    </source>
</reference>
<evidence type="ECO:0000313" key="3">
    <source>
        <dbReference type="EMBL" id="AFL85125.1"/>
    </source>
</evidence>
<sequence>MTLLNKKKLNRRSFLKVSTLAGGGMMLSFSWLAGCKPSEEEILNMPEEWFTINSYIKIGENGAVTLFNPNPEFGQNVKTSLPMILADELDVDWKNVFVEQADFYPERFERQFTGGSNSVRSSWKPLRTAGATAKHLLVSAASQTWNVPANEITARNGILEHKSSGKKVGYGEMASLAGTLEAPDPESVKLKEISDFKIIGNSIKNVDGKKIVTGKPLFSIDHKVEGMKYAAIVHPPAFGMKLKSFDKSSVVAMPGIQDVFEVKIFKDDYGRNFFDTTTFPVIVAIVGNSTWEVLQAKKSLKVEWEKTPDSTFPMAGRGGQNIDIKVPGGLENSTIHKEKMAEYISKPGNVQRKDGDPESAFKSAARIIERTYTAPYLAHNTMEPMNAFADVKGDKAVIYGPTQAPESIMNALSSSLGLPKENIQINLARMGGGFGRRAYSHHLTEAALISQKIQAPVKMVYTREDDMSAGVYRPTYSATYRAALDENNNLLAFHVKAGGIPESPLHANRFPAGAIDNYLAESWQIESNITIGAFRAPRSNFIAGAEQSFLDELAEEMGKDPIDFRLELLDRAKKNPVGERNDYDPERYAEVLNLVREKSKWDVPSSGLHRGVSAYFCHNSYVAEVLDIKIENNKPVVENVYAAVDCGIVVNPDAAANMGEGAIVDGIGNAFFGELSFQDGVPQKNNFNTYRMIRMPEAPKKIEVHFVKNDHDPTGLGEPLFPPIFAALANALYKSSGRRQYNQPYMNDYQAADIKNL</sequence>
<dbReference type="PROSITE" id="PS51257">
    <property type="entry name" value="PROKAR_LIPOPROTEIN"/>
    <property type="match status" value="1"/>
</dbReference>
<dbReference type="eggNOG" id="COG1529">
    <property type="taxonomic scope" value="Bacteria"/>
</dbReference>
<dbReference type="Pfam" id="PF02738">
    <property type="entry name" value="MoCoBD_1"/>
    <property type="match status" value="1"/>
</dbReference>
<dbReference type="EMBL" id="CP003281">
    <property type="protein sequence ID" value="AFL85125.1"/>
    <property type="molecule type" value="Genomic_DNA"/>
</dbReference>
<dbReference type="InterPro" id="IPR006311">
    <property type="entry name" value="TAT_signal"/>
</dbReference>
<feature type="chain" id="PRO_5003684288" evidence="1">
    <location>
        <begin position="34"/>
        <end position="757"/>
    </location>
</feature>
<feature type="signal peptide" evidence="1">
    <location>
        <begin position="1"/>
        <end position="33"/>
    </location>
</feature>
<evidence type="ECO:0000259" key="2">
    <source>
        <dbReference type="SMART" id="SM01008"/>
    </source>
</evidence>
<gene>
    <name evidence="3" type="ordered locus">Belba_2575</name>
</gene>
<dbReference type="PATRIC" id="fig|866536.3.peg.2656"/>
<feature type="domain" description="Aldehyde oxidase/xanthine dehydrogenase a/b hammerhead" evidence="2">
    <location>
        <begin position="213"/>
        <end position="308"/>
    </location>
</feature>
<evidence type="ECO:0000313" key="4">
    <source>
        <dbReference type="Proteomes" id="UP000006050"/>
    </source>
</evidence>
<evidence type="ECO:0000256" key="1">
    <source>
        <dbReference type="SAM" id="SignalP"/>
    </source>
</evidence>
<protein>
    <submittedName>
        <fullName evidence="3">Aerobic-type carbon monoxide dehydrogenase, large subunit CoxL/CutL-like protein</fullName>
    </submittedName>
</protein>
<dbReference type="InterPro" id="IPR052516">
    <property type="entry name" value="N-heterocyclic_Hydroxylase"/>
</dbReference>
<dbReference type="InterPro" id="IPR000674">
    <property type="entry name" value="Ald_Oxase/Xan_DH_a/b"/>
</dbReference>
<dbReference type="SUPFAM" id="SSF56003">
    <property type="entry name" value="Molybdenum cofactor-binding domain"/>
    <property type="match status" value="2"/>
</dbReference>
<dbReference type="Gene3D" id="3.30.365.10">
    <property type="entry name" value="Aldehyde oxidase/xanthine dehydrogenase, molybdopterin binding domain"/>
    <property type="match status" value="4"/>
</dbReference>
<dbReference type="PIRSF" id="PIRSF036389">
    <property type="entry name" value="IOR_B"/>
    <property type="match status" value="1"/>
</dbReference>
<dbReference type="HOGENOM" id="CLU_013917_0_1_10"/>
<dbReference type="InterPro" id="IPR008274">
    <property type="entry name" value="AldOxase/xan_DH_MoCoBD1"/>
</dbReference>
<organism evidence="3 4">
    <name type="scientific">Belliella baltica (strain DSM 15883 / CIP 108006 / LMG 21964 / BA134)</name>
    <dbReference type="NCBI Taxonomy" id="866536"/>
    <lineage>
        <taxon>Bacteria</taxon>
        <taxon>Pseudomonadati</taxon>
        <taxon>Bacteroidota</taxon>
        <taxon>Cytophagia</taxon>
        <taxon>Cytophagales</taxon>
        <taxon>Cyclobacteriaceae</taxon>
        <taxon>Belliella</taxon>
    </lineage>
</organism>
<dbReference type="OrthoDB" id="605889at2"/>
<dbReference type="Proteomes" id="UP000006050">
    <property type="component" value="Chromosome"/>
</dbReference>
<dbReference type="PROSITE" id="PS51318">
    <property type="entry name" value="TAT"/>
    <property type="match status" value="1"/>
</dbReference>
<keyword evidence="4" id="KW-1185">Reference proteome</keyword>
<proteinExistence type="predicted"/>
<dbReference type="Gene3D" id="3.90.1170.50">
    <property type="entry name" value="Aldehyde oxidase/xanthine dehydrogenase, a/b hammerhead"/>
    <property type="match status" value="1"/>
</dbReference>
<dbReference type="PANTHER" id="PTHR47495">
    <property type="entry name" value="ALDEHYDE DEHYDROGENASE"/>
    <property type="match status" value="1"/>
</dbReference>
<dbReference type="PANTHER" id="PTHR47495:SF2">
    <property type="entry name" value="ALDEHYDE DEHYDROGENASE"/>
    <property type="match status" value="1"/>
</dbReference>
<dbReference type="AlphaFoldDB" id="I3Z7A7"/>
<dbReference type="GO" id="GO:0016491">
    <property type="term" value="F:oxidoreductase activity"/>
    <property type="evidence" value="ECO:0007669"/>
    <property type="project" value="InterPro"/>
</dbReference>
<dbReference type="SMART" id="SM01008">
    <property type="entry name" value="Ald_Xan_dh_C"/>
    <property type="match status" value="1"/>
</dbReference>
<name>I3Z7A7_BELBD</name>
<accession>I3Z7A7</accession>
<dbReference type="InterPro" id="IPR037165">
    <property type="entry name" value="AldOxase/xan_DH_Mopterin-bd_sf"/>
</dbReference>
<dbReference type="STRING" id="866536.Belba_2575"/>
<dbReference type="InterPro" id="IPR046867">
    <property type="entry name" value="AldOxase/xan_DH_MoCoBD2"/>
</dbReference>
<dbReference type="Pfam" id="PF20256">
    <property type="entry name" value="MoCoBD_2"/>
    <property type="match status" value="2"/>
</dbReference>
<keyword evidence="1" id="KW-0732">Signal</keyword>